<gene>
    <name evidence="3" type="ORF">QF092_09155</name>
</gene>
<dbReference type="PANTHER" id="PTHR44051:SF19">
    <property type="entry name" value="DISULFIDE-BOND OXIDOREDUCTASE YFCG"/>
    <property type="match status" value="1"/>
</dbReference>
<dbReference type="Pfam" id="PF13410">
    <property type="entry name" value="GST_C_2"/>
    <property type="match status" value="1"/>
</dbReference>
<keyword evidence="4" id="KW-1185">Reference proteome</keyword>
<dbReference type="PROSITE" id="PS50405">
    <property type="entry name" value="GST_CTER"/>
    <property type="match status" value="1"/>
</dbReference>
<name>A0ABY8QCC8_9RHOB</name>
<dbReference type="PANTHER" id="PTHR44051">
    <property type="entry name" value="GLUTATHIONE S-TRANSFERASE-RELATED"/>
    <property type="match status" value="1"/>
</dbReference>
<dbReference type="Pfam" id="PF13409">
    <property type="entry name" value="GST_N_2"/>
    <property type="match status" value="1"/>
</dbReference>
<feature type="domain" description="GST C-terminal" evidence="2">
    <location>
        <begin position="89"/>
        <end position="214"/>
    </location>
</feature>
<dbReference type="SUPFAM" id="SSF52833">
    <property type="entry name" value="Thioredoxin-like"/>
    <property type="match status" value="1"/>
</dbReference>
<protein>
    <submittedName>
        <fullName evidence="3">Glutathione S-transferase N-terminal domain-containing protein</fullName>
    </submittedName>
</protein>
<dbReference type="InterPro" id="IPR010987">
    <property type="entry name" value="Glutathione-S-Trfase_C-like"/>
</dbReference>
<sequence>MTFILWGRASSANVQKALWALAELGLPYEHRIVGGRYGGTDGAEFTALTPTRKVPVLQDGPLAIWDSHAILRHLGLWHAPKDHALHLGTPAAMAASDSWLDFTSTVLQPPFIRLFWQLVRTPADQQSAAAQEAAKKDIAAALTELARGIDDDGRLAGADFSMADIAPGSLMYRLNDLAPEVIAANPKVAAWVARLQVRPHWQAHVATSYEELRV</sequence>
<dbReference type="PROSITE" id="PS50404">
    <property type="entry name" value="GST_NTER"/>
    <property type="match status" value="1"/>
</dbReference>
<dbReference type="EMBL" id="CP124535">
    <property type="protein sequence ID" value="WGV17927.1"/>
    <property type="molecule type" value="Genomic_DNA"/>
</dbReference>
<dbReference type="InterPro" id="IPR040079">
    <property type="entry name" value="Glutathione_S-Trfase"/>
</dbReference>
<organism evidence="3 4">
    <name type="scientific">Fuscovulum ytuae</name>
    <dbReference type="NCBI Taxonomy" id="3042299"/>
    <lineage>
        <taxon>Bacteria</taxon>
        <taxon>Pseudomonadati</taxon>
        <taxon>Pseudomonadota</taxon>
        <taxon>Alphaproteobacteria</taxon>
        <taxon>Rhodobacterales</taxon>
        <taxon>Paracoccaceae</taxon>
        <taxon>Fuscovulum</taxon>
    </lineage>
</organism>
<dbReference type="Proteomes" id="UP001230978">
    <property type="component" value="Chromosome"/>
</dbReference>
<dbReference type="InterPro" id="IPR036282">
    <property type="entry name" value="Glutathione-S-Trfase_C_sf"/>
</dbReference>
<evidence type="ECO:0000259" key="2">
    <source>
        <dbReference type="PROSITE" id="PS50405"/>
    </source>
</evidence>
<evidence type="ECO:0000313" key="3">
    <source>
        <dbReference type="EMBL" id="WGV17927.1"/>
    </source>
</evidence>
<accession>A0ABY8QCC8</accession>
<dbReference type="InterPro" id="IPR004045">
    <property type="entry name" value="Glutathione_S-Trfase_N"/>
</dbReference>
<dbReference type="InterPro" id="IPR036249">
    <property type="entry name" value="Thioredoxin-like_sf"/>
</dbReference>
<dbReference type="SFLD" id="SFLDS00019">
    <property type="entry name" value="Glutathione_Transferase_(cytos"/>
    <property type="match status" value="1"/>
</dbReference>
<proteinExistence type="predicted"/>
<dbReference type="Gene3D" id="3.40.30.10">
    <property type="entry name" value="Glutaredoxin"/>
    <property type="match status" value="1"/>
</dbReference>
<dbReference type="CDD" id="cd03047">
    <property type="entry name" value="GST_N_2"/>
    <property type="match status" value="1"/>
</dbReference>
<feature type="domain" description="GST N-terminal" evidence="1">
    <location>
        <begin position="1"/>
        <end position="82"/>
    </location>
</feature>
<reference evidence="3 4" key="1">
    <citation type="submission" date="2023-04" db="EMBL/GenBank/DDBJ databases">
        <title>YMD61, complete Genome.</title>
        <authorList>
            <person name="Zhang J."/>
        </authorList>
    </citation>
    <scope>NUCLEOTIDE SEQUENCE [LARGE SCALE GENOMIC DNA]</scope>
    <source>
        <strain evidence="3 4">YMD61</strain>
    </source>
</reference>
<evidence type="ECO:0000259" key="1">
    <source>
        <dbReference type="PROSITE" id="PS50404"/>
    </source>
</evidence>
<dbReference type="SUPFAM" id="SSF47616">
    <property type="entry name" value="GST C-terminal domain-like"/>
    <property type="match status" value="1"/>
</dbReference>
<dbReference type="RefSeq" id="WP_281469619.1">
    <property type="nucleotide sequence ID" value="NZ_CP124535.1"/>
</dbReference>
<dbReference type="SFLD" id="SFLDG00358">
    <property type="entry name" value="Main_(cytGST)"/>
    <property type="match status" value="1"/>
</dbReference>
<dbReference type="Gene3D" id="1.20.1050.10">
    <property type="match status" value="1"/>
</dbReference>
<evidence type="ECO:0000313" key="4">
    <source>
        <dbReference type="Proteomes" id="UP001230978"/>
    </source>
</evidence>